<dbReference type="GO" id="GO:0042130">
    <property type="term" value="P:negative regulation of T cell proliferation"/>
    <property type="evidence" value="ECO:0007669"/>
    <property type="project" value="TreeGrafter"/>
</dbReference>
<dbReference type="GO" id="GO:0042102">
    <property type="term" value="P:positive regulation of T cell proliferation"/>
    <property type="evidence" value="ECO:0007669"/>
    <property type="project" value="TreeGrafter"/>
</dbReference>
<feature type="signal peptide" evidence="11">
    <location>
        <begin position="1"/>
        <end position="19"/>
    </location>
</feature>
<feature type="domain" description="Ig-like" evidence="12">
    <location>
        <begin position="27"/>
        <end position="120"/>
    </location>
</feature>
<proteinExistence type="predicted"/>
<dbReference type="PANTHER" id="PTHR25466">
    <property type="entry name" value="T-LYMPHOCYTE ACTIVATION ANTIGEN"/>
    <property type="match status" value="1"/>
</dbReference>
<sequence length="196" mass="21768">NILSISVLIIIIISYGACAHTVDGSVGGSVLLPCIFTDSPSTKVFWRDKDDNVVLNIENGSPVYSSQNMRYRKRVTSIKEEIGKGNFSILMKNLQVNDSDTYVCTILPGVNERRVQLTVTGEFNPTCQKSNNKTPLGFRSGRLFLPITPLQVPLSLPTWALKSPRRRTTESPVRALSSFPPRDTKKTGYSELLFAM</sequence>
<evidence type="ECO:0000313" key="13">
    <source>
        <dbReference type="Ensembl" id="ENSOMEP00000005580.1"/>
    </source>
</evidence>
<accession>A0A3B3BJC0</accession>
<dbReference type="GeneTree" id="ENSGT01030000235241"/>
<dbReference type="SMART" id="SM00406">
    <property type="entry name" value="IGv"/>
    <property type="match status" value="1"/>
</dbReference>
<keyword evidence="4 11" id="KW-0732">Signal</keyword>
<dbReference type="InterPro" id="IPR013783">
    <property type="entry name" value="Ig-like_fold"/>
</dbReference>
<evidence type="ECO:0000256" key="3">
    <source>
        <dbReference type="ARBA" id="ARBA00022692"/>
    </source>
</evidence>
<keyword evidence="7" id="KW-1015">Disulfide bond</keyword>
<keyword evidence="10" id="KW-0393">Immunoglobulin domain</keyword>
<dbReference type="SMART" id="SM00409">
    <property type="entry name" value="IG"/>
    <property type="match status" value="1"/>
</dbReference>
<dbReference type="InterPro" id="IPR003599">
    <property type="entry name" value="Ig_sub"/>
</dbReference>
<evidence type="ECO:0000256" key="4">
    <source>
        <dbReference type="ARBA" id="ARBA00022729"/>
    </source>
</evidence>
<reference evidence="13" key="1">
    <citation type="submission" date="2025-08" db="UniProtKB">
        <authorList>
            <consortium name="Ensembl"/>
        </authorList>
    </citation>
    <scope>IDENTIFICATION</scope>
</reference>
<protein>
    <recommendedName>
        <fullName evidence="12">Ig-like domain-containing protein</fullName>
    </recommendedName>
</protein>
<keyword evidence="14" id="KW-1185">Reference proteome</keyword>
<name>A0A3B3BJC0_ORYME</name>
<dbReference type="InterPro" id="IPR013106">
    <property type="entry name" value="Ig_V-set"/>
</dbReference>
<evidence type="ECO:0000256" key="1">
    <source>
        <dbReference type="ARBA" id="ARBA00004251"/>
    </source>
</evidence>
<dbReference type="InterPro" id="IPR007110">
    <property type="entry name" value="Ig-like_dom"/>
</dbReference>
<dbReference type="SUPFAM" id="SSF48726">
    <property type="entry name" value="Immunoglobulin"/>
    <property type="match status" value="1"/>
</dbReference>
<reference evidence="13" key="2">
    <citation type="submission" date="2025-09" db="UniProtKB">
        <authorList>
            <consortium name="Ensembl"/>
        </authorList>
    </citation>
    <scope>IDENTIFICATION</scope>
</reference>
<organism evidence="13 14">
    <name type="scientific">Oryzias melastigma</name>
    <name type="common">Marine medaka</name>
    <dbReference type="NCBI Taxonomy" id="30732"/>
    <lineage>
        <taxon>Eukaryota</taxon>
        <taxon>Metazoa</taxon>
        <taxon>Chordata</taxon>
        <taxon>Craniata</taxon>
        <taxon>Vertebrata</taxon>
        <taxon>Euteleostomi</taxon>
        <taxon>Actinopterygii</taxon>
        <taxon>Neopterygii</taxon>
        <taxon>Teleostei</taxon>
        <taxon>Neoteleostei</taxon>
        <taxon>Acanthomorphata</taxon>
        <taxon>Ovalentaria</taxon>
        <taxon>Atherinomorphae</taxon>
        <taxon>Beloniformes</taxon>
        <taxon>Adrianichthyidae</taxon>
        <taxon>Oryziinae</taxon>
        <taxon>Oryzias</taxon>
    </lineage>
</organism>
<dbReference type="InterPro" id="IPR036179">
    <property type="entry name" value="Ig-like_dom_sf"/>
</dbReference>
<dbReference type="Pfam" id="PF07686">
    <property type="entry name" value="V-set"/>
    <property type="match status" value="1"/>
</dbReference>
<dbReference type="GO" id="GO:0031295">
    <property type="term" value="P:T cell costimulation"/>
    <property type="evidence" value="ECO:0007669"/>
    <property type="project" value="TreeGrafter"/>
</dbReference>
<dbReference type="PANTHER" id="PTHR25466:SF9">
    <property type="entry name" value="FIBRONECTIN TYPE-III DOMAIN-CONTAINING PROTEIN"/>
    <property type="match status" value="1"/>
</dbReference>
<comment type="subcellular location">
    <subcellularLocation>
        <location evidence="1">Cell membrane</location>
        <topology evidence="1">Single-pass type I membrane protein</topology>
    </subcellularLocation>
</comment>
<keyword evidence="6" id="KW-0472">Membrane</keyword>
<evidence type="ECO:0000256" key="10">
    <source>
        <dbReference type="ARBA" id="ARBA00023319"/>
    </source>
</evidence>
<dbReference type="PROSITE" id="PS50835">
    <property type="entry name" value="IG_LIKE"/>
    <property type="match status" value="1"/>
</dbReference>
<keyword evidence="2" id="KW-1003">Cell membrane</keyword>
<dbReference type="PaxDb" id="30732-ENSOMEP00000005580"/>
<keyword evidence="8" id="KW-0675">Receptor</keyword>
<dbReference type="STRING" id="30732.ENSOMEP00000005580"/>
<evidence type="ECO:0000256" key="6">
    <source>
        <dbReference type="ARBA" id="ARBA00023136"/>
    </source>
</evidence>
<dbReference type="Ensembl" id="ENSOMET00000007249.1">
    <property type="protein sequence ID" value="ENSOMEP00000005580.1"/>
    <property type="gene ID" value="ENSOMEG00000006583.1"/>
</dbReference>
<evidence type="ECO:0000256" key="5">
    <source>
        <dbReference type="ARBA" id="ARBA00022989"/>
    </source>
</evidence>
<dbReference type="GO" id="GO:0071222">
    <property type="term" value="P:cellular response to lipopolysaccharide"/>
    <property type="evidence" value="ECO:0007669"/>
    <property type="project" value="TreeGrafter"/>
</dbReference>
<evidence type="ECO:0000256" key="9">
    <source>
        <dbReference type="ARBA" id="ARBA00023180"/>
    </source>
</evidence>
<dbReference type="AlphaFoldDB" id="A0A3B3BJC0"/>
<evidence type="ECO:0000259" key="12">
    <source>
        <dbReference type="PROSITE" id="PS50835"/>
    </source>
</evidence>
<dbReference type="Gene3D" id="2.60.40.10">
    <property type="entry name" value="Immunoglobulins"/>
    <property type="match status" value="1"/>
</dbReference>
<dbReference type="GO" id="GO:0006955">
    <property type="term" value="P:immune response"/>
    <property type="evidence" value="ECO:0007669"/>
    <property type="project" value="TreeGrafter"/>
</dbReference>
<evidence type="ECO:0000313" key="14">
    <source>
        <dbReference type="Proteomes" id="UP000261560"/>
    </source>
</evidence>
<evidence type="ECO:0000256" key="7">
    <source>
        <dbReference type="ARBA" id="ARBA00023157"/>
    </source>
</evidence>
<keyword evidence="5" id="KW-1133">Transmembrane helix</keyword>
<dbReference type="GO" id="GO:0009897">
    <property type="term" value="C:external side of plasma membrane"/>
    <property type="evidence" value="ECO:0007669"/>
    <property type="project" value="TreeGrafter"/>
</dbReference>
<evidence type="ECO:0000256" key="8">
    <source>
        <dbReference type="ARBA" id="ARBA00023170"/>
    </source>
</evidence>
<feature type="chain" id="PRO_5017188279" description="Ig-like domain-containing protein" evidence="11">
    <location>
        <begin position="20"/>
        <end position="196"/>
    </location>
</feature>
<keyword evidence="9" id="KW-0325">Glycoprotein</keyword>
<dbReference type="InterPro" id="IPR051713">
    <property type="entry name" value="T-cell_Activation_Regulation"/>
</dbReference>
<keyword evidence="3" id="KW-0812">Transmembrane</keyword>
<evidence type="ECO:0000256" key="2">
    <source>
        <dbReference type="ARBA" id="ARBA00022475"/>
    </source>
</evidence>
<evidence type="ECO:0000256" key="11">
    <source>
        <dbReference type="SAM" id="SignalP"/>
    </source>
</evidence>
<dbReference type="GO" id="GO:0007166">
    <property type="term" value="P:cell surface receptor signaling pathway"/>
    <property type="evidence" value="ECO:0007669"/>
    <property type="project" value="TreeGrafter"/>
</dbReference>
<dbReference type="Proteomes" id="UP000261560">
    <property type="component" value="Unplaced"/>
</dbReference>